<proteinExistence type="predicted"/>
<dbReference type="EMBL" id="LR131273">
    <property type="protein sequence ID" value="VDR40096.1"/>
    <property type="molecule type" value="Genomic_DNA"/>
</dbReference>
<sequence length="116" mass="12798">MTKRDRGDGESAAEAAATTVLGIGYLNAAREALDTLSGTGRTFTADDLHDHVGTETSEWLDDHPSVLGALFHRVSDQRRIAHVGWTDSRRRPGRPQRVWACTRETPCAERLREAGE</sequence>
<name>A0A3P8MD89_TSUPA</name>
<protein>
    <submittedName>
        <fullName evidence="1">Uncharacterized protein</fullName>
    </submittedName>
</protein>
<evidence type="ECO:0000313" key="1">
    <source>
        <dbReference type="EMBL" id="VDR40096.1"/>
    </source>
</evidence>
<reference evidence="1 2" key="1">
    <citation type="submission" date="2018-12" db="EMBL/GenBank/DDBJ databases">
        <authorList>
            <consortium name="Pathogen Informatics"/>
        </authorList>
    </citation>
    <scope>NUCLEOTIDE SEQUENCE [LARGE SCALE GENOMIC DNA]</scope>
    <source>
        <strain evidence="1 2">NCTC10741</strain>
    </source>
</reference>
<gene>
    <name evidence="1" type="ORF">NCTC10741_03250</name>
</gene>
<dbReference type="OrthoDB" id="4775222at2"/>
<organism evidence="1 2">
    <name type="scientific">Tsukamurella paurometabola</name>
    <name type="common">Corynebacterium paurometabolum</name>
    <dbReference type="NCBI Taxonomy" id="2061"/>
    <lineage>
        <taxon>Bacteria</taxon>
        <taxon>Bacillati</taxon>
        <taxon>Actinomycetota</taxon>
        <taxon>Actinomycetes</taxon>
        <taxon>Mycobacteriales</taxon>
        <taxon>Tsukamurellaceae</taxon>
        <taxon>Tsukamurella</taxon>
    </lineage>
</organism>
<dbReference type="Proteomes" id="UP000271626">
    <property type="component" value="Chromosome"/>
</dbReference>
<dbReference type="RefSeq" id="WP_126197123.1">
    <property type="nucleotide sequence ID" value="NZ_CP085954.1"/>
</dbReference>
<dbReference type="AlphaFoldDB" id="A0A3P8MD89"/>
<accession>A0A3P8MD89</accession>
<evidence type="ECO:0000313" key="2">
    <source>
        <dbReference type="Proteomes" id="UP000271626"/>
    </source>
</evidence>